<dbReference type="PROSITE" id="PS50294">
    <property type="entry name" value="WD_REPEATS_REGION"/>
    <property type="match status" value="1"/>
</dbReference>
<name>A0AAI8YEB9_9PEZI</name>
<organism evidence="3 4">
    <name type="scientific">Anthostomella pinea</name>
    <dbReference type="NCBI Taxonomy" id="933095"/>
    <lineage>
        <taxon>Eukaryota</taxon>
        <taxon>Fungi</taxon>
        <taxon>Dikarya</taxon>
        <taxon>Ascomycota</taxon>
        <taxon>Pezizomycotina</taxon>
        <taxon>Sordariomycetes</taxon>
        <taxon>Xylariomycetidae</taxon>
        <taxon>Xylariales</taxon>
        <taxon>Xylariaceae</taxon>
        <taxon>Anthostomella</taxon>
    </lineage>
</organism>
<evidence type="ECO:0000256" key="1">
    <source>
        <dbReference type="PROSITE-ProRule" id="PRU00221"/>
    </source>
</evidence>
<dbReference type="InterPro" id="IPR036322">
    <property type="entry name" value="WD40_repeat_dom_sf"/>
</dbReference>
<comment type="caution">
    <text evidence="3">The sequence shown here is derived from an EMBL/GenBank/DDBJ whole genome shotgun (WGS) entry which is preliminary data.</text>
</comment>
<feature type="repeat" description="WD" evidence="1">
    <location>
        <begin position="507"/>
        <end position="539"/>
    </location>
</feature>
<evidence type="ECO:0000313" key="3">
    <source>
        <dbReference type="EMBL" id="CAJ2501706.1"/>
    </source>
</evidence>
<dbReference type="InterPro" id="IPR015943">
    <property type="entry name" value="WD40/YVTN_repeat-like_dom_sf"/>
</dbReference>
<dbReference type="AlphaFoldDB" id="A0AAI8YEB9"/>
<proteinExistence type="predicted"/>
<dbReference type="Gene3D" id="2.130.10.10">
    <property type="entry name" value="YVTN repeat-like/Quinoprotein amine dehydrogenase"/>
    <property type="match status" value="1"/>
</dbReference>
<dbReference type="PANTHER" id="PTHR43991:SF12">
    <property type="entry name" value="WD REPEAT PROTEIN (AFU_ORTHOLOGUE AFUA_8G05640)"/>
    <property type="match status" value="1"/>
</dbReference>
<keyword evidence="1" id="KW-0853">WD repeat</keyword>
<keyword evidence="4" id="KW-1185">Reference proteome</keyword>
<accession>A0AAI8YEB9</accession>
<dbReference type="PANTHER" id="PTHR43991">
    <property type="entry name" value="WD REPEAT PROTEIN (AFU_ORTHOLOGUE AFUA_8G05640)-RELATED"/>
    <property type="match status" value="1"/>
</dbReference>
<sequence>MRHPDLPDSPPASPSPSLQPDLPAVEEDAYMQNHLPETSSGAAATVSIVSHQPDTPVSHQGSYHWSTAGYTSPSLAHVGYNLHGETDEQDGADDHEDDDHDMVDLEEGGAPLTNFAMDDDPEPMPLENAFDETEAAQETPANTLLPVLPPPTATLAAFLELAADHVSTNAAQITQQPQQGQGDANIFQPGFMGLGNHPPGLTSANPGALGPENPNVHDFLELWREHYVQTTGLRILGPPPDDIDSLADPCRQRVEYRHLKGDEHDIQGINWQRMGITRDTARKCRLRTFQNYTNKPGSDARKYCPEPDRRLPQTENYFRFSSMDLRHDVRLLHFQLRNILGCHSRTRVFYPTANRLSKIREVDPTTGRAKNAMVFDNDHDSQTSTLATGESVLIAGSFHGTYHYRHLEDENTDSFGGRLTDDRSGITNHVQIHSSRHSSSPVAAFASNDFGFRVLDLTRNTIISEKKYEYALNCSALSPDKRLRVVVGDSEKVLIMDAESGEILQNLEGHRDYGFACDWAPDGWTVATGNQDKSIRIWDARKWTDSKGTGTSVAVIRSEIAGARGLHFSPLGSGKRILAAAEEADFINLIDAQTFNTKQTVDIFGELGGISFTSGGQELIALSSDMWRGGILRLERCDAGAEDAFNYKQRRYFGETSQTPGYDWLQTPQQIVEQPDSQMTLTQKRRQAAMSEDWLL</sequence>
<dbReference type="SMART" id="SM00320">
    <property type="entry name" value="WD40"/>
    <property type="match status" value="2"/>
</dbReference>
<evidence type="ECO:0000313" key="4">
    <source>
        <dbReference type="Proteomes" id="UP001295740"/>
    </source>
</evidence>
<evidence type="ECO:0000256" key="2">
    <source>
        <dbReference type="SAM" id="MobiDB-lite"/>
    </source>
</evidence>
<reference evidence="3" key="1">
    <citation type="submission" date="2023-10" db="EMBL/GenBank/DDBJ databases">
        <authorList>
            <person name="Hackl T."/>
        </authorList>
    </citation>
    <scope>NUCLEOTIDE SEQUENCE</scope>
</reference>
<gene>
    <name evidence="3" type="ORF">KHLLAP_LOCUS2174</name>
</gene>
<dbReference type="InterPro" id="IPR001680">
    <property type="entry name" value="WD40_rpt"/>
</dbReference>
<dbReference type="EMBL" id="CAUWAG010000003">
    <property type="protein sequence ID" value="CAJ2501706.1"/>
    <property type="molecule type" value="Genomic_DNA"/>
</dbReference>
<protein>
    <submittedName>
        <fullName evidence="3">Uu.00g045590.m01.CDS01</fullName>
    </submittedName>
</protein>
<dbReference type="Proteomes" id="UP001295740">
    <property type="component" value="Unassembled WGS sequence"/>
</dbReference>
<dbReference type="PROSITE" id="PS50082">
    <property type="entry name" value="WD_REPEATS_2"/>
    <property type="match status" value="1"/>
</dbReference>
<feature type="region of interest" description="Disordered" evidence="2">
    <location>
        <begin position="1"/>
        <end position="41"/>
    </location>
</feature>
<dbReference type="SUPFAM" id="SSF50978">
    <property type="entry name" value="WD40 repeat-like"/>
    <property type="match status" value="1"/>
</dbReference>